<organism evidence="1 2">
    <name type="scientific">Paralysiella testudinis</name>
    <dbReference type="NCBI Taxonomy" id="2809020"/>
    <lineage>
        <taxon>Bacteria</taxon>
        <taxon>Pseudomonadati</taxon>
        <taxon>Pseudomonadota</taxon>
        <taxon>Betaproteobacteria</taxon>
        <taxon>Neisseriales</taxon>
        <taxon>Neisseriaceae</taxon>
        <taxon>Paralysiella</taxon>
    </lineage>
</organism>
<proteinExistence type="predicted"/>
<evidence type="ECO:0000313" key="2">
    <source>
        <dbReference type="Proteomes" id="UP000653156"/>
    </source>
</evidence>
<dbReference type="AlphaFoldDB" id="A0A892ZE34"/>
<accession>A0A892ZE34</accession>
<evidence type="ECO:0000313" key="1">
    <source>
        <dbReference type="EMBL" id="QRQ81635.1"/>
    </source>
</evidence>
<name>A0A892ZE34_9NEIS</name>
<sequence>MKIKFIFKKIYIIFLSGLVLYGLSLGVINQWQLRFHPNKKILYAAQTYEDDMAYLASRFEDKEWRFQSFRGMSNQGFSFRNTFNLNRCFSEHEIKQVFLEVGLHNIYQDEYKKNNMYTINLHTVGDRCETISFIGTSNIK</sequence>
<protein>
    <submittedName>
        <fullName evidence="1">Uncharacterized protein</fullName>
    </submittedName>
</protein>
<dbReference type="KEGG" id="ptes:JQU52_13210"/>
<dbReference type="EMBL" id="CP069798">
    <property type="protein sequence ID" value="QRQ81635.1"/>
    <property type="molecule type" value="Genomic_DNA"/>
</dbReference>
<dbReference type="Proteomes" id="UP000653156">
    <property type="component" value="Chromosome"/>
</dbReference>
<gene>
    <name evidence="1" type="ORF">JQU52_13210</name>
</gene>
<keyword evidence="2" id="KW-1185">Reference proteome</keyword>
<reference evidence="1" key="1">
    <citation type="submission" date="2021-02" db="EMBL/GenBank/DDBJ databases">
        <title>Neisseriaceae sp. 26B isolated from the cloaca of a Common Toad-headed Turtle (Mesoclemmys nasuta).</title>
        <authorList>
            <person name="Spergser J."/>
            <person name="Busse H.-J."/>
        </authorList>
    </citation>
    <scope>NUCLEOTIDE SEQUENCE</scope>
    <source>
        <strain evidence="1">26B</strain>
    </source>
</reference>
<dbReference type="RefSeq" id="WP_230338932.1">
    <property type="nucleotide sequence ID" value="NZ_CP069798.1"/>
</dbReference>